<dbReference type="EMBL" id="JACOMF010000001">
    <property type="protein sequence ID" value="MBC4013890.1"/>
    <property type="molecule type" value="Genomic_DNA"/>
</dbReference>
<reference evidence="4" key="1">
    <citation type="submission" date="2020-08" db="EMBL/GenBank/DDBJ databases">
        <authorList>
            <person name="Hu Y."/>
            <person name="Nguyen S.V."/>
            <person name="Li F."/>
            <person name="Fanning S."/>
        </authorList>
    </citation>
    <scope>NUCLEOTIDE SEQUENCE</scope>
    <source>
        <strain evidence="4">SYSU D8009</strain>
    </source>
</reference>
<evidence type="ECO:0000259" key="3">
    <source>
        <dbReference type="Pfam" id="PF19278"/>
    </source>
</evidence>
<dbReference type="Proteomes" id="UP000600101">
    <property type="component" value="Unassembled WGS sequence"/>
</dbReference>
<dbReference type="GO" id="GO:0017168">
    <property type="term" value="F:5-oxoprolinase (ATP-hydrolyzing) activity"/>
    <property type="evidence" value="ECO:0007669"/>
    <property type="project" value="TreeGrafter"/>
</dbReference>
<protein>
    <submittedName>
        <fullName evidence="4">Hydantoinase/oxoprolinase family protein</fullName>
    </submittedName>
</protein>
<dbReference type="PANTHER" id="PTHR11365:SF23">
    <property type="entry name" value="HYPOTHETICAL 5-OXOPROLINASE (EUROFUNG)-RELATED"/>
    <property type="match status" value="1"/>
</dbReference>
<feature type="domain" description="Hydantoinase/oxoprolinase N-terminal" evidence="2">
    <location>
        <begin position="6"/>
        <end position="184"/>
    </location>
</feature>
<dbReference type="Pfam" id="PF19278">
    <property type="entry name" value="Hydant_A_C"/>
    <property type="match status" value="1"/>
</dbReference>
<dbReference type="Pfam" id="PF01968">
    <property type="entry name" value="Hydantoinase_A"/>
    <property type="match status" value="1"/>
</dbReference>
<evidence type="ECO:0000259" key="2">
    <source>
        <dbReference type="Pfam" id="PF05378"/>
    </source>
</evidence>
<evidence type="ECO:0000259" key="1">
    <source>
        <dbReference type="Pfam" id="PF01968"/>
    </source>
</evidence>
<dbReference type="InterPro" id="IPR002821">
    <property type="entry name" value="Hydantoinase_A"/>
</dbReference>
<name>A0A9X0QUY2_9PROT</name>
<dbReference type="InterPro" id="IPR045079">
    <property type="entry name" value="Oxoprolinase-like"/>
</dbReference>
<dbReference type="GO" id="GO:0006749">
    <property type="term" value="P:glutathione metabolic process"/>
    <property type="evidence" value="ECO:0007669"/>
    <property type="project" value="TreeGrafter"/>
</dbReference>
<accession>A0A9X0QUY2</accession>
<proteinExistence type="predicted"/>
<dbReference type="GO" id="GO:0005829">
    <property type="term" value="C:cytosol"/>
    <property type="evidence" value="ECO:0007669"/>
    <property type="project" value="TreeGrafter"/>
</dbReference>
<comment type="caution">
    <text evidence="4">The sequence shown here is derived from an EMBL/GenBank/DDBJ whole genome shotgun (WGS) entry which is preliminary data.</text>
</comment>
<evidence type="ECO:0000313" key="4">
    <source>
        <dbReference type="EMBL" id="MBC4013890.1"/>
    </source>
</evidence>
<feature type="domain" description="Acetophenone carboxylase-like C-terminal" evidence="3">
    <location>
        <begin position="512"/>
        <end position="669"/>
    </location>
</feature>
<dbReference type="InterPro" id="IPR008040">
    <property type="entry name" value="Hydant_A_N"/>
</dbReference>
<keyword evidence="5" id="KW-1185">Reference proteome</keyword>
<feature type="domain" description="Hydantoinase A/oxoprolinase" evidence="1">
    <location>
        <begin position="205"/>
        <end position="492"/>
    </location>
</feature>
<evidence type="ECO:0000313" key="5">
    <source>
        <dbReference type="Proteomes" id="UP000600101"/>
    </source>
</evidence>
<organism evidence="4 5">
    <name type="scientific">Siccirubricoccus deserti</name>
    <dbReference type="NCBI Taxonomy" id="2013562"/>
    <lineage>
        <taxon>Bacteria</taxon>
        <taxon>Pseudomonadati</taxon>
        <taxon>Pseudomonadota</taxon>
        <taxon>Alphaproteobacteria</taxon>
        <taxon>Acetobacterales</taxon>
        <taxon>Roseomonadaceae</taxon>
        <taxon>Siccirubricoccus</taxon>
    </lineage>
</organism>
<dbReference type="RefSeq" id="WP_186768655.1">
    <property type="nucleotide sequence ID" value="NZ_JACOMF010000001.1"/>
</dbReference>
<dbReference type="AlphaFoldDB" id="A0A9X0QUY2"/>
<dbReference type="PANTHER" id="PTHR11365">
    <property type="entry name" value="5-OXOPROLINASE RELATED"/>
    <property type="match status" value="1"/>
</dbReference>
<dbReference type="Pfam" id="PF05378">
    <property type="entry name" value="Hydant_A_N"/>
    <property type="match status" value="1"/>
</dbReference>
<gene>
    <name evidence="4" type="ORF">H7965_01025</name>
</gene>
<dbReference type="InterPro" id="IPR049517">
    <property type="entry name" value="ACX-like_C"/>
</dbReference>
<sequence>MDGFEFGIDIGGTFTDVVCRAPDGSIRLTKVPTTRGNPSRAVLAALETAGSEWQVPASAIRRFAHGTTVATNAVLERKGARIGLIATEGFRDVIEIGRQMRRQMYDLVLHPETPVFLAPGRYRREVRERVDAGGAVLLPLDEASVRQAVAELLALEVQAIAVCLVFSFLHPAHEQRIAEIIEEMRPGLPVSLSSEVDPAFREYERTCATGFDAYVKPLVADYLANMEAGLARAGVPATLQVMQSRGGLMSSAIARRRPVRLFLSGPAGGVVGGLDVGMGAGFRDLITVDIGGTSCDIALVSDGTPLIRAEGLIDGFTVRVPMVDVTAIGSGGGSLAWIDAAGSLRVGPQSAGSEPGPACYGRGGTQATVTDASVVLGYIDPGQFAGGSMTLQVALAADAVRRTVAEPLGMALEDAALGIHRVLNAQMAEAIRLVSIGRGIDPRGYALLPLGGGGPMHGCALAEDLGITTIIVPPHPGVLAAAGLLGAAVEHEIASAFPHACEGLDPALLSPALAALDARCRALTKAEGLAEEEVEISHAADLCYIGQSYWLEVPLRLDEPDPVGEAYQAFLAAHHRVYGHAPPLPAKFVNLRSVHRSRAGSVAGGIGLHHGAAAAPSMRPIRVRQQPHPVPAAIWQRNAIRAGDRIPGPAIIEQVDTTTLVEPGWTASLAPGGALLIRKEITA</sequence>